<feature type="domain" description="Methyltransferase small" evidence="4">
    <location>
        <begin position="105"/>
        <end position="208"/>
    </location>
</feature>
<evidence type="ECO:0000256" key="1">
    <source>
        <dbReference type="ARBA" id="ARBA00022603"/>
    </source>
</evidence>
<evidence type="ECO:0000256" key="3">
    <source>
        <dbReference type="ARBA" id="ARBA00022691"/>
    </source>
</evidence>
<protein>
    <submittedName>
        <fullName evidence="5">Protein-N(5)-glutamine methyltransferase PrmB, methylates LSU ribosomal protein L3p</fullName>
    </submittedName>
</protein>
<dbReference type="PIRSF" id="PIRSF037167">
    <property type="entry name" value="Mtase_YfcB_prd"/>
    <property type="match status" value="1"/>
</dbReference>
<accession>A0A6S6U6Z1</accession>
<dbReference type="InterPro" id="IPR002052">
    <property type="entry name" value="DNA_methylase_N6_adenine_CS"/>
</dbReference>
<sequence length="277" mass="31061">MRNDLSFGHGMATAIDEAVYLVLFALKLPVDTPETFWDTRLTDDEREAVIDLLVERAESKKPAAYITNQAWFCDLPFYVDERALVPRSPIGELIQQQFAPWIEFEETHRILDLCTGSGCIGIACLYAFPHAQVDLADISQDALDVAEMNIERHGVGQSVTTCLGDGLSACEDNQYDLIVCNPPYVDEEDMSLLTDEFKHEPAMALESGNDGLDFTRTLLGEAANYLTEEGVIIVEVGNSQYALQEAYPEVPFHWFEFEKGGHGVFLLTKQQLEMFFS</sequence>
<dbReference type="NCBIfam" id="TIGR03533">
    <property type="entry name" value="L3_gln_methyl"/>
    <property type="match status" value="1"/>
</dbReference>
<proteinExistence type="predicted"/>
<dbReference type="GO" id="GO:0003676">
    <property type="term" value="F:nucleic acid binding"/>
    <property type="evidence" value="ECO:0007669"/>
    <property type="project" value="InterPro"/>
</dbReference>
<dbReference type="NCBIfam" id="TIGR00536">
    <property type="entry name" value="hemK_fam"/>
    <property type="match status" value="1"/>
</dbReference>
<dbReference type="GO" id="GO:0032259">
    <property type="term" value="P:methylation"/>
    <property type="evidence" value="ECO:0007669"/>
    <property type="project" value="UniProtKB-KW"/>
</dbReference>
<dbReference type="PROSITE" id="PS00092">
    <property type="entry name" value="N6_MTASE"/>
    <property type="match status" value="1"/>
</dbReference>
<dbReference type="InterPro" id="IPR017127">
    <property type="entry name" value="Ribosome_uL3_MTase"/>
</dbReference>
<dbReference type="EMBL" id="CACVAY010000124">
    <property type="protein sequence ID" value="CAA6825040.1"/>
    <property type="molecule type" value="Genomic_DNA"/>
</dbReference>
<reference evidence="5" key="1">
    <citation type="submission" date="2020-01" db="EMBL/GenBank/DDBJ databases">
        <authorList>
            <person name="Meier V. D."/>
            <person name="Meier V D."/>
        </authorList>
    </citation>
    <scope>NUCLEOTIDE SEQUENCE</scope>
    <source>
        <strain evidence="5">HLG_WM_MAG_07</strain>
    </source>
</reference>
<dbReference type="InterPro" id="IPR004556">
    <property type="entry name" value="HemK-like"/>
</dbReference>
<keyword evidence="1 5" id="KW-0489">Methyltransferase</keyword>
<dbReference type="GO" id="GO:0005829">
    <property type="term" value="C:cytosol"/>
    <property type="evidence" value="ECO:0007669"/>
    <property type="project" value="TreeGrafter"/>
</dbReference>
<dbReference type="SUPFAM" id="SSF53335">
    <property type="entry name" value="S-adenosyl-L-methionine-dependent methyltransferases"/>
    <property type="match status" value="1"/>
</dbReference>
<dbReference type="GO" id="GO:0036009">
    <property type="term" value="F:protein-glutamine N-methyltransferase activity"/>
    <property type="evidence" value="ECO:0007669"/>
    <property type="project" value="InterPro"/>
</dbReference>
<dbReference type="CDD" id="cd02440">
    <property type="entry name" value="AdoMet_MTases"/>
    <property type="match status" value="1"/>
</dbReference>
<keyword evidence="2 5" id="KW-0808">Transferase</keyword>
<evidence type="ECO:0000313" key="5">
    <source>
        <dbReference type="EMBL" id="CAA6825040.1"/>
    </source>
</evidence>
<name>A0A6S6U6Z1_9GAMM</name>
<dbReference type="PANTHER" id="PTHR47806:SF1">
    <property type="entry name" value="RIBOSOMAL PROTEIN UL3 GLUTAMINE METHYLTRANSFERASE"/>
    <property type="match status" value="1"/>
</dbReference>
<keyword evidence="3" id="KW-0949">S-adenosyl-L-methionine</keyword>
<gene>
    <name evidence="5" type="ORF">HELGO_WM23574</name>
</gene>
<evidence type="ECO:0000259" key="4">
    <source>
        <dbReference type="Pfam" id="PF05175"/>
    </source>
</evidence>
<dbReference type="Pfam" id="PF05175">
    <property type="entry name" value="MTS"/>
    <property type="match status" value="1"/>
</dbReference>
<dbReference type="PANTHER" id="PTHR47806">
    <property type="entry name" value="50S RIBOSOMAL PROTEIN L3 GLUTAMINE METHYLTRANSFERASE"/>
    <property type="match status" value="1"/>
</dbReference>
<dbReference type="Gene3D" id="3.40.50.150">
    <property type="entry name" value="Vaccinia Virus protein VP39"/>
    <property type="match status" value="1"/>
</dbReference>
<evidence type="ECO:0000256" key="2">
    <source>
        <dbReference type="ARBA" id="ARBA00022679"/>
    </source>
</evidence>
<dbReference type="InterPro" id="IPR029063">
    <property type="entry name" value="SAM-dependent_MTases_sf"/>
</dbReference>
<organism evidence="5">
    <name type="scientific">uncultured Thiotrichaceae bacterium</name>
    <dbReference type="NCBI Taxonomy" id="298394"/>
    <lineage>
        <taxon>Bacteria</taxon>
        <taxon>Pseudomonadati</taxon>
        <taxon>Pseudomonadota</taxon>
        <taxon>Gammaproteobacteria</taxon>
        <taxon>Thiotrichales</taxon>
        <taxon>Thiotrichaceae</taxon>
        <taxon>environmental samples</taxon>
    </lineage>
</organism>
<dbReference type="AlphaFoldDB" id="A0A6S6U6Z1"/>
<dbReference type="FunFam" id="3.40.50.150:FF:000042">
    <property type="entry name" value="50S ribosomal protein L3 glutamine methyltransferase"/>
    <property type="match status" value="1"/>
</dbReference>
<dbReference type="InterPro" id="IPR007848">
    <property type="entry name" value="Small_mtfrase_dom"/>
</dbReference>
<dbReference type="Gene3D" id="1.10.8.10">
    <property type="entry name" value="DNA helicase RuvA subunit, C-terminal domain"/>
    <property type="match status" value="1"/>
</dbReference>